<evidence type="ECO:0000256" key="11">
    <source>
        <dbReference type="SAM" id="MobiDB-lite"/>
    </source>
</evidence>
<feature type="domain" description="C3H1-type" evidence="12">
    <location>
        <begin position="795"/>
        <end position="822"/>
    </location>
</feature>
<feature type="compositionally biased region" description="Low complexity" evidence="11">
    <location>
        <begin position="94"/>
        <end position="108"/>
    </location>
</feature>
<evidence type="ECO:0000256" key="10">
    <source>
        <dbReference type="PROSITE-ProRule" id="PRU00723"/>
    </source>
</evidence>
<dbReference type="GO" id="GO:0003677">
    <property type="term" value="F:DNA binding"/>
    <property type="evidence" value="ECO:0007669"/>
    <property type="project" value="UniProtKB-KW"/>
</dbReference>
<evidence type="ECO:0000313" key="13">
    <source>
        <dbReference type="Ensembl" id="ENSPMRP00000007682.1"/>
    </source>
</evidence>
<keyword evidence="14" id="KW-1185">Reference proteome</keyword>
<evidence type="ECO:0000256" key="6">
    <source>
        <dbReference type="ARBA" id="ARBA00057285"/>
    </source>
</evidence>
<sequence length="1083" mass="117835">MEEKEQLRRQIRLLQGLINNHKNIHGNTPVAPPVPAPQWQNPRPPAFSSTSFSARYSQQTQRAFQPPQSGPNAWRKKYSLVNVLPRPALCSGTSISASSSRTSLSHASPEATEPQAPLSGRNVSLSADGNIVVGVRAGSAAASTAAPGSRLSSAEVTEGPAVSRGCVSRTAWLSGAGSKKTKALSASTLPHSLHCKAFAKEKADMPAECWKGPSVQGASESAPELCRTISESAVTLKSEPQQQPLTLPDHKASGLLVRKKPAPEVPALRSSQQTPAVTEKPSALRLSEESAAASTWEVPSAVGTSLSKDKHSAPALHGAPTSLASIKSPKFRRNNYTWVANPSKSPRTVKKWAVPRASENARKFAVGAERGPKLLPKGELGAKQKKSNPQSKPGISSSLYKWKASSLPLSPSPSTSAFTWRRKECVGLGVSPSVGAGASLQTVRRGPLGHGSPRSPSGNSGFFSYKLKSRTKIIRRKGNACSPTDKRSPSFPTVLLRSRYCLRKRNSPRGRGSPTARKTGSKGLVQIGKHRLRRLPASRPHLLAKEGSSFLLASPTANKVVNTRYRIVKKAATSAPSASVASFGSPAHSWKSRRLSTSRSLVLNSTRHSPTGSKFQALQHHWRNKDLRCIGGVMYRVSANKLAKTSSSPARSGEVANRSHARAGTARPDSAHGSPGYSPSSYLNRSTTSRYIASRAVQRSLAIIRQAKQKKEKKKEYCMYYNRFGKCNRGDRCPYIHDPEKVAVCTRFLRGTCKKTDGTCPFSHKVSKDKMPVCSYFLKGICNNSDCPYSHVYVSRKAEVCSDFLKGYCPLGEKCKKKHTLVCPDFSKHGVCPKGSQCKLQHPQRKRLARQPSSTDTSFQQACSAPKQTSREEEAGETPGPSRAEQRGDLWSPETPSPTSRLTKLPSFISLQSPPTSPSEDDRKPERDRSGEDAGTSTASGPQHWWAEQPEPSSGNMSVFIMRSRSVWILLPGKCRASSLKKILNHRIIELEETTRAIESNPLPSRKHHQSTPDIWLSSLCLKTSKEGDSTTLLGSKFHCRTALTVRKFFLMFRWNLLSCSLDPLLRVRFSGAAENNLSPSSI</sequence>
<dbReference type="FunFam" id="4.10.1000.10:FF:000022">
    <property type="entry name" value="Zinc finger CCCH domain-containing protein 7"/>
    <property type="match status" value="1"/>
</dbReference>
<dbReference type="GO" id="GO:0031124">
    <property type="term" value="P:mRNA 3'-end processing"/>
    <property type="evidence" value="ECO:0007669"/>
    <property type="project" value="Ensembl"/>
</dbReference>
<organism evidence="13 14">
    <name type="scientific">Podarcis muralis</name>
    <name type="common">Wall lizard</name>
    <name type="synonym">Lacerta muralis</name>
    <dbReference type="NCBI Taxonomy" id="64176"/>
    <lineage>
        <taxon>Eukaryota</taxon>
        <taxon>Metazoa</taxon>
        <taxon>Chordata</taxon>
        <taxon>Craniata</taxon>
        <taxon>Vertebrata</taxon>
        <taxon>Euteleostomi</taxon>
        <taxon>Lepidosauria</taxon>
        <taxon>Squamata</taxon>
        <taxon>Bifurcata</taxon>
        <taxon>Unidentata</taxon>
        <taxon>Episquamata</taxon>
        <taxon>Laterata</taxon>
        <taxon>Lacertibaenia</taxon>
        <taxon>Lacertidae</taxon>
        <taxon>Podarcis</taxon>
    </lineage>
</organism>
<keyword evidence="1 10" id="KW-0479">Metal-binding</keyword>
<comment type="subunit">
    <text evidence="7">Interacts with SMAD1, SMAD3, SMAD4, CPSF2 and CPSF3.</text>
</comment>
<dbReference type="Gene3D" id="3.30.1370.210">
    <property type="match status" value="1"/>
</dbReference>
<evidence type="ECO:0000256" key="4">
    <source>
        <dbReference type="ARBA" id="ARBA00022833"/>
    </source>
</evidence>
<dbReference type="Proteomes" id="UP000472272">
    <property type="component" value="Chromosome 7"/>
</dbReference>
<evidence type="ECO:0000256" key="1">
    <source>
        <dbReference type="ARBA" id="ARBA00022723"/>
    </source>
</evidence>
<feature type="zinc finger region" description="C3H1-type" evidence="10">
    <location>
        <begin position="712"/>
        <end position="740"/>
    </location>
</feature>
<feature type="region of interest" description="Disordered" evidence="11">
    <location>
        <begin position="236"/>
        <end position="255"/>
    </location>
</feature>
<feature type="compositionally biased region" description="Basic and acidic residues" evidence="11">
    <location>
        <begin position="920"/>
        <end position="932"/>
    </location>
</feature>
<feature type="compositionally biased region" description="Polar residues" evidence="11">
    <location>
        <begin position="851"/>
        <end position="868"/>
    </location>
</feature>
<evidence type="ECO:0000259" key="12">
    <source>
        <dbReference type="PROSITE" id="PS50103"/>
    </source>
</evidence>
<keyword evidence="2" id="KW-0677">Repeat</keyword>
<feature type="region of interest" description="Disordered" evidence="11">
    <location>
        <begin position="843"/>
        <end position="953"/>
    </location>
</feature>
<keyword evidence="3 10" id="KW-0863">Zinc-finger</keyword>
<dbReference type="PANTHER" id="PTHR46156">
    <property type="entry name" value="CCCH ZINGC FINGER"/>
    <property type="match status" value="1"/>
</dbReference>
<feature type="compositionally biased region" description="Polar residues" evidence="11">
    <location>
        <begin position="236"/>
        <end position="245"/>
    </location>
</feature>
<feature type="region of interest" description="Disordered" evidence="11">
    <location>
        <begin position="94"/>
        <end position="122"/>
    </location>
</feature>
<dbReference type="FunFam" id="4.10.1000.10:FF:000008">
    <property type="entry name" value="zinc finger CCCH domain-containing protein 3"/>
    <property type="match status" value="1"/>
</dbReference>
<feature type="region of interest" description="Disordered" evidence="11">
    <location>
        <begin position="642"/>
        <end position="682"/>
    </location>
</feature>
<evidence type="ECO:0000256" key="3">
    <source>
        <dbReference type="ARBA" id="ARBA00022771"/>
    </source>
</evidence>
<feature type="region of interest" description="Disordered" evidence="11">
    <location>
        <begin position="443"/>
        <end position="462"/>
    </location>
</feature>
<dbReference type="InterPro" id="IPR036855">
    <property type="entry name" value="Znf_CCCH_sf"/>
</dbReference>
<evidence type="ECO:0000256" key="8">
    <source>
        <dbReference type="ARBA" id="ARBA00071600"/>
    </source>
</evidence>
<dbReference type="GO" id="GO:0008270">
    <property type="term" value="F:zinc ion binding"/>
    <property type="evidence" value="ECO:0007669"/>
    <property type="project" value="UniProtKB-KW"/>
</dbReference>
<feature type="zinc finger region" description="C3H1-type" evidence="10">
    <location>
        <begin position="744"/>
        <end position="767"/>
    </location>
</feature>
<feature type="compositionally biased region" description="Low complexity" evidence="11">
    <location>
        <begin position="283"/>
        <end position="294"/>
    </location>
</feature>
<evidence type="ECO:0000256" key="7">
    <source>
        <dbReference type="ARBA" id="ARBA00064187"/>
    </source>
</evidence>
<reference evidence="13" key="2">
    <citation type="submission" date="2025-08" db="UniProtKB">
        <authorList>
            <consortium name="Ensembl"/>
        </authorList>
    </citation>
    <scope>IDENTIFICATION</scope>
</reference>
<feature type="compositionally biased region" description="Polar residues" evidence="11">
    <location>
        <begin position="387"/>
        <end position="397"/>
    </location>
</feature>
<evidence type="ECO:0000313" key="14">
    <source>
        <dbReference type="Proteomes" id="UP000472272"/>
    </source>
</evidence>
<reference evidence="13 14" key="1">
    <citation type="journal article" date="2019" name="Proc. Natl. Acad. Sci. U.S.A.">
        <title>Regulatory changes in pterin and carotenoid genes underlie balanced color polymorphisms in the wall lizard.</title>
        <authorList>
            <person name="Andrade P."/>
            <person name="Pinho C."/>
            <person name="Perez I de Lanuza G."/>
            <person name="Afonso S."/>
            <person name="Brejcha J."/>
            <person name="Rubin C.J."/>
            <person name="Wallerman O."/>
            <person name="Pereira P."/>
            <person name="Sabatino S.J."/>
            <person name="Bellati A."/>
            <person name="Pellitteri-Rosa D."/>
            <person name="Bosakova Z."/>
            <person name="Bunikis I."/>
            <person name="Carretero M.A."/>
            <person name="Feiner N."/>
            <person name="Marsik P."/>
            <person name="Pauperio F."/>
            <person name="Salvi D."/>
            <person name="Soler L."/>
            <person name="While G.M."/>
            <person name="Uller T."/>
            <person name="Font E."/>
            <person name="Andersson L."/>
            <person name="Carneiro M."/>
        </authorList>
    </citation>
    <scope>NUCLEOTIDE SEQUENCE</scope>
</reference>
<evidence type="ECO:0000256" key="5">
    <source>
        <dbReference type="ARBA" id="ARBA00023125"/>
    </source>
</evidence>
<dbReference type="PANTHER" id="PTHR46156:SF1">
    <property type="entry name" value="ZINC FINGER CCCH DOMAIN-CONTAINING PROTEIN 3"/>
    <property type="match status" value="1"/>
</dbReference>
<feature type="domain" description="C3H1-type" evidence="12">
    <location>
        <begin position="768"/>
        <end position="794"/>
    </location>
</feature>
<dbReference type="GO" id="GO:0070412">
    <property type="term" value="F:R-SMAD binding"/>
    <property type="evidence" value="ECO:0007669"/>
    <property type="project" value="Ensembl"/>
</dbReference>
<reference evidence="13" key="3">
    <citation type="submission" date="2025-09" db="UniProtKB">
        <authorList>
            <consortium name="Ensembl"/>
        </authorList>
    </citation>
    <scope>IDENTIFICATION</scope>
</reference>
<dbReference type="PROSITE" id="PS50103">
    <property type="entry name" value="ZF_C3H1"/>
    <property type="match status" value="5"/>
</dbReference>
<keyword evidence="4 10" id="KW-0862">Zinc</keyword>
<feature type="zinc finger region" description="C3H1-type" evidence="10">
    <location>
        <begin position="795"/>
        <end position="822"/>
    </location>
</feature>
<dbReference type="Ensembl" id="ENSPMRT00000008224.1">
    <property type="protein sequence ID" value="ENSPMRP00000007682.1"/>
    <property type="gene ID" value="ENSPMRG00000005185.1"/>
</dbReference>
<dbReference type="AlphaFoldDB" id="A0A670I7L1"/>
<dbReference type="GO" id="GO:0005847">
    <property type="term" value="C:mRNA cleavage and polyadenylation specificity factor complex"/>
    <property type="evidence" value="ECO:0007669"/>
    <property type="project" value="Ensembl"/>
</dbReference>
<accession>A0A670I7L1</accession>
<dbReference type="InterPro" id="IPR000571">
    <property type="entry name" value="Znf_CCCH"/>
</dbReference>
<dbReference type="SUPFAM" id="SSF90229">
    <property type="entry name" value="CCCH zinc finger"/>
    <property type="match status" value="2"/>
</dbReference>
<comment type="function">
    <text evidence="6">Required for the export of polyadenylated mRNAs from the nucleus. Enhances ACVR1B-induced SMAD-dependent transcription. Binds to single-stranded DNA but not to double-stranded DNA in vitro. Involved in RNA cleavage.</text>
</comment>
<feature type="region of interest" description="Disordered" evidence="11">
    <location>
        <begin position="503"/>
        <end position="522"/>
    </location>
</feature>
<evidence type="ECO:0000256" key="9">
    <source>
        <dbReference type="ARBA" id="ARBA00079564"/>
    </source>
</evidence>
<feature type="zinc finger region" description="C3H1-type" evidence="10">
    <location>
        <begin position="823"/>
        <end position="845"/>
    </location>
</feature>
<dbReference type="GO" id="GO:0032927">
    <property type="term" value="P:positive regulation of activin receptor signaling pathway"/>
    <property type="evidence" value="ECO:0007669"/>
    <property type="project" value="Ensembl"/>
</dbReference>
<feature type="domain" description="C3H1-type" evidence="12">
    <location>
        <begin position="823"/>
        <end position="845"/>
    </location>
</feature>
<dbReference type="Pfam" id="PF00642">
    <property type="entry name" value="zf-CCCH"/>
    <property type="match status" value="1"/>
</dbReference>
<feature type="domain" description="C3H1-type" evidence="12">
    <location>
        <begin position="744"/>
        <end position="767"/>
    </location>
</feature>
<dbReference type="OMA" id="VSCRTNK"/>
<proteinExistence type="predicted"/>
<feature type="region of interest" description="Disordered" evidence="11">
    <location>
        <begin position="264"/>
        <end position="298"/>
    </location>
</feature>
<dbReference type="SMART" id="SM00356">
    <property type="entry name" value="ZnF_C3H1"/>
    <property type="match status" value="5"/>
</dbReference>
<feature type="region of interest" description="Disordered" evidence="11">
    <location>
        <begin position="366"/>
        <end position="397"/>
    </location>
</feature>
<name>A0A670I7L1_PODMU</name>
<protein>
    <recommendedName>
        <fullName evidence="8">Zinc finger CCCH domain-containing protein 3</fullName>
    </recommendedName>
    <alternativeName>
        <fullName evidence="9">Smad-interacting CPSF-like factor</fullName>
    </alternativeName>
</protein>
<evidence type="ECO:0000256" key="2">
    <source>
        <dbReference type="ARBA" id="ARBA00022737"/>
    </source>
</evidence>
<dbReference type="Gene3D" id="4.10.1000.10">
    <property type="entry name" value="Zinc finger, CCCH-type"/>
    <property type="match status" value="2"/>
</dbReference>
<feature type="zinc finger region" description="C3H1-type" evidence="10">
    <location>
        <begin position="768"/>
        <end position="794"/>
    </location>
</feature>
<gene>
    <name evidence="13" type="primary">ZC3H3</name>
</gene>
<feature type="domain" description="C3H1-type" evidence="12">
    <location>
        <begin position="712"/>
        <end position="740"/>
    </location>
</feature>
<keyword evidence="5" id="KW-0238">DNA-binding</keyword>
<dbReference type="GeneTree" id="ENSGT00940000161068"/>